<keyword evidence="2" id="KW-0732">Signal</keyword>
<dbReference type="PROSITE" id="PS51257">
    <property type="entry name" value="PROKAR_LIPOPROTEIN"/>
    <property type="match status" value="1"/>
</dbReference>
<feature type="compositionally biased region" description="Gly residues" evidence="1">
    <location>
        <begin position="25"/>
        <end position="38"/>
    </location>
</feature>
<keyword evidence="4" id="KW-1185">Reference proteome</keyword>
<dbReference type="EMBL" id="BAABKG010000002">
    <property type="protein sequence ID" value="GAA5146582.1"/>
    <property type="molecule type" value="Genomic_DNA"/>
</dbReference>
<feature type="chain" id="PRO_5045589862" description="Lipoprotein antigen" evidence="2">
    <location>
        <begin position="22"/>
        <end position="160"/>
    </location>
</feature>
<gene>
    <name evidence="3" type="ORF">GCM10023340_17670</name>
</gene>
<comment type="caution">
    <text evidence="3">The sequence shown here is derived from an EMBL/GenBank/DDBJ whole genome shotgun (WGS) entry which is preliminary data.</text>
</comment>
<name>A0ABP9PKZ7_9ACTN</name>
<evidence type="ECO:0000256" key="1">
    <source>
        <dbReference type="SAM" id="MobiDB-lite"/>
    </source>
</evidence>
<accession>A0ABP9PKZ7</accession>
<reference evidence="4" key="1">
    <citation type="journal article" date="2019" name="Int. J. Syst. Evol. Microbiol.">
        <title>The Global Catalogue of Microorganisms (GCM) 10K type strain sequencing project: providing services to taxonomists for standard genome sequencing and annotation.</title>
        <authorList>
            <consortium name="The Broad Institute Genomics Platform"/>
            <consortium name="The Broad Institute Genome Sequencing Center for Infectious Disease"/>
            <person name="Wu L."/>
            <person name="Ma J."/>
        </authorList>
    </citation>
    <scope>NUCLEOTIDE SEQUENCE [LARGE SCALE GENOMIC DNA]</scope>
    <source>
        <strain evidence="4">JCM 18459</strain>
    </source>
</reference>
<feature type="region of interest" description="Disordered" evidence="1">
    <location>
        <begin position="25"/>
        <end position="87"/>
    </location>
</feature>
<feature type="signal peptide" evidence="2">
    <location>
        <begin position="1"/>
        <end position="21"/>
    </location>
</feature>
<protein>
    <recommendedName>
        <fullName evidence="5">Lipoprotein antigen</fullName>
    </recommendedName>
</protein>
<proteinExistence type="predicted"/>
<evidence type="ECO:0000313" key="4">
    <source>
        <dbReference type="Proteomes" id="UP001500221"/>
    </source>
</evidence>
<sequence length="160" mass="15450">MTLTRPAAVLATLATCLALTACGSDDGGSGGNGGGDGGDGGEEVSGVQLQQGESCEAEVSLTGAVEQEWSGEASVSTSESDVAPPATYQAADGDTVLTTSAPGHGFEAITLITSGDRSFGVPTDDPGIEAADDGSGATVSATATDVAGGDTVQVEATFTC</sequence>
<evidence type="ECO:0008006" key="5">
    <source>
        <dbReference type="Google" id="ProtNLM"/>
    </source>
</evidence>
<dbReference type="Proteomes" id="UP001500221">
    <property type="component" value="Unassembled WGS sequence"/>
</dbReference>
<organism evidence="3 4">
    <name type="scientific">Nocardioides marinquilinus</name>
    <dbReference type="NCBI Taxonomy" id="1210400"/>
    <lineage>
        <taxon>Bacteria</taxon>
        <taxon>Bacillati</taxon>
        <taxon>Actinomycetota</taxon>
        <taxon>Actinomycetes</taxon>
        <taxon>Propionibacteriales</taxon>
        <taxon>Nocardioidaceae</taxon>
        <taxon>Nocardioides</taxon>
    </lineage>
</organism>
<dbReference type="RefSeq" id="WP_345457124.1">
    <property type="nucleotide sequence ID" value="NZ_BAABKG010000002.1"/>
</dbReference>
<evidence type="ECO:0000313" key="3">
    <source>
        <dbReference type="EMBL" id="GAA5146582.1"/>
    </source>
</evidence>
<evidence type="ECO:0000256" key="2">
    <source>
        <dbReference type="SAM" id="SignalP"/>
    </source>
</evidence>